<organism evidence="1 2">
    <name type="scientific">Sphaeroforma arctica JP610</name>
    <dbReference type="NCBI Taxonomy" id="667725"/>
    <lineage>
        <taxon>Eukaryota</taxon>
        <taxon>Ichthyosporea</taxon>
        <taxon>Ichthyophonida</taxon>
        <taxon>Sphaeroforma</taxon>
    </lineage>
</organism>
<dbReference type="OrthoDB" id="427924at2759"/>
<proteinExistence type="predicted"/>
<reference evidence="1 2" key="1">
    <citation type="submission" date="2011-02" db="EMBL/GenBank/DDBJ databases">
        <title>The Genome Sequence of Sphaeroforma arctica JP610.</title>
        <authorList>
            <consortium name="The Broad Institute Genome Sequencing Platform"/>
            <person name="Russ C."/>
            <person name="Cuomo C."/>
            <person name="Young S.K."/>
            <person name="Zeng Q."/>
            <person name="Gargeya S."/>
            <person name="Alvarado L."/>
            <person name="Berlin A."/>
            <person name="Chapman S.B."/>
            <person name="Chen Z."/>
            <person name="Freedman E."/>
            <person name="Gellesch M."/>
            <person name="Goldberg J."/>
            <person name="Griggs A."/>
            <person name="Gujja S."/>
            <person name="Heilman E."/>
            <person name="Heiman D."/>
            <person name="Howarth C."/>
            <person name="Mehta T."/>
            <person name="Neiman D."/>
            <person name="Pearson M."/>
            <person name="Roberts A."/>
            <person name="Saif S."/>
            <person name="Shea T."/>
            <person name="Shenoy N."/>
            <person name="Sisk P."/>
            <person name="Stolte C."/>
            <person name="Sykes S."/>
            <person name="White J."/>
            <person name="Yandava C."/>
            <person name="Burger G."/>
            <person name="Gray M.W."/>
            <person name="Holland P.W.H."/>
            <person name="King N."/>
            <person name="Lang F.B.F."/>
            <person name="Roger A.J."/>
            <person name="Ruiz-Trillo I."/>
            <person name="Haas B."/>
            <person name="Nusbaum C."/>
            <person name="Birren B."/>
        </authorList>
    </citation>
    <scope>NUCLEOTIDE SEQUENCE [LARGE SCALE GENOMIC DNA]</scope>
    <source>
        <strain evidence="1 2">JP610</strain>
    </source>
</reference>
<evidence type="ECO:0000313" key="2">
    <source>
        <dbReference type="Proteomes" id="UP000054560"/>
    </source>
</evidence>
<name>A0A0L0FD73_9EUKA</name>
<dbReference type="Proteomes" id="UP000054560">
    <property type="component" value="Unassembled WGS sequence"/>
</dbReference>
<dbReference type="RefSeq" id="XP_014148604.1">
    <property type="nucleotide sequence ID" value="XM_014293129.1"/>
</dbReference>
<evidence type="ECO:0000313" key="1">
    <source>
        <dbReference type="EMBL" id="KNC74702.1"/>
    </source>
</evidence>
<dbReference type="EMBL" id="KQ244155">
    <property type="protein sequence ID" value="KNC74702.1"/>
    <property type="molecule type" value="Genomic_DNA"/>
</dbReference>
<accession>A0A0L0FD73</accession>
<gene>
    <name evidence="1" type="ORF">SARC_12757</name>
</gene>
<dbReference type="GeneID" id="25913261"/>
<protein>
    <submittedName>
        <fullName evidence="1">Uncharacterized protein</fullName>
    </submittedName>
</protein>
<sequence length="66" mass="7629">MAMMQKEPHEFEDSVRGRRMGRYVQVLRDPNLVLKHIPGKDNPVADVMSRLGYHVDPIMQVESPLI</sequence>
<keyword evidence="2" id="KW-1185">Reference proteome</keyword>
<dbReference type="AlphaFoldDB" id="A0A0L0FD73"/>